<evidence type="ECO:0008006" key="4">
    <source>
        <dbReference type="Google" id="ProtNLM"/>
    </source>
</evidence>
<dbReference type="EMBL" id="JACHEM010000012">
    <property type="protein sequence ID" value="MBB6438006.1"/>
    <property type="molecule type" value="Genomic_DNA"/>
</dbReference>
<dbReference type="CDD" id="cd08349">
    <property type="entry name" value="BLMA_like"/>
    <property type="match status" value="1"/>
</dbReference>
<dbReference type="Proteomes" id="UP000540423">
    <property type="component" value="Unassembled WGS sequence"/>
</dbReference>
<evidence type="ECO:0000313" key="3">
    <source>
        <dbReference type="Proteomes" id="UP000540423"/>
    </source>
</evidence>
<keyword evidence="1" id="KW-0046">Antibiotic resistance</keyword>
<comment type="caution">
    <text evidence="2">The sequence shown here is derived from an EMBL/GenBank/DDBJ whole genome shotgun (WGS) entry which is preliminary data.</text>
</comment>
<proteinExistence type="predicted"/>
<dbReference type="InterPro" id="IPR029068">
    <property type="entry name" value="Glyas_Bleomycin-R_OHBP_Dase"/>
</dbReference>
<gene>
    <name evidence="2" type="ORF">HNQ79_004510</name>
</gene>
<name>A0A7X0HI03_9ACTN</name>
<dbReference type="GO" id="GO:0046677">
    <property type="term" value="P:response to antibiotic"/>
    <property type="evidence" value="ECO:0007669"/>
    <property type="project" value="UniProtKB-KW"/>
</dbReference>
<dbReference type="InterPro" id="IPR000335">
    <property type="entry name" value="Bleomycin-R"/>
</dbReference>
<organism evidence="2 3">
    <name type="scientific">Streptomyces candidus</name>
    <dbReference type="NCBI Taxonomy" id="67283"/>
    <lineage>
        <taxon>Bacteria</taxon>
        <taxon>Bacillati</taxon>
        <taxon>Actinomycetota</taxon>
        <taxon>Actinomycetes</taxon>
        <taxon>Kitasatosporales</taxon>
        <taxon>Streptomycetaceae</taxon>
        <taxon>Streptomyces</taxon>
    </lineage>
</organism>
<accession>A0A7X0HI03</accession>
<sequence>MAEKTIPILPCPHIQPVVDFYTVLGFTTTYQQNSPNPYAEVERGGIRLQFFGMKKYDPTQSYSSAYIVSDGVDALYEDFRGRLKEAYGRIPARGLPRIGALRDMSFGMRQFLVSDPGGNCLRFGQPAGEDLTRAPSDTFGRAMYYAARWVDAREHLAGAAQLLDRTLAITDEQPTPVQVFEMLVMRADVAFRSDCLQEAAGFLDRARTVRLGSAEQAAVRDELRRSEEIREALLGPR</sequence>
<evidence type="ECO:0000313" key="2">
    <source>
        <dbReference type="EMBL" id="MBB6438006.1"/>
    </source>
</evidence>
<protein>
    <recommendedName>
        <fullName evidence="4">VOC family protein</fullName>
    </recommendedName>
</protein>
<evidence type="ECO:0000256" key="1">
    <source>
        <dbReference type="ARBA" id="ARBA00023251"/>
    </source>
</evidence>
<dbReference type="RefSeq" id="WP_185033813.1">
    <property type="nucleotide sequence ID" value="NZ_BNBN01000003.1"/>
</dbReference>
<dbReference type="AlphaFoldDB" id="A0A7X0HI03"/>
<dbReference type="Gene3D" id="3.10.180.10">
    <property type="entry name" value="2,3-Dihydroxybiphenyl 1,2-Dioxygenase, domain 1"/>
    <property type="match status" value="1"/>
</dbReference>
<dbReference type="SUPFAM" id="SSF54593">
    <property type="entry name" value="Glyoxalase/Bleomycin resistance protein/Dihydroxybiphenyl dioxygenase"/>
    <property type="match status" value="1"/>
</dbReference>
<keyword evidence="3" id="KW-1185">Reference proteome</keyword>
<reference evidence="2 3" key="1">
    <citation type="submission" date="2020-08" db="EMBL/GenBank/DDBJ databases">
        <title>Genomic Encyclopedia of Type Strains, Phase IV (KMG-IV): sequencing the most valuable type-strain genomes for metagenomic binning, comparative biology and taxonomic classification.</title>
        <authorList>
            <person name="Goeker M."/>
        </authorList>
    </citation>
    <scope>NUCLEOTIDE SEQUENCE [LARGE SCALE GENOMIC DNA]</scope>
    <source>
        <strain evidence="2 3">DSM 40141</strain>
    </source>
</reference>